<evidence type="ECO:0000256" key="6">
    <source>
        <dbReference type="ARBA" id="ARBA00023049"/>
    </source>
</evidence>
<dbReference type="Gene3D" id="3.40.140.10">
    <property type="entry name" value="Cytidine Deaminase, domain 2"/>
    <property type="match status" value="1"/>
</dbReference>
<dbReference type="InterPro" id="IPR020891">
    <property type="entry name" value="UPF0758_CS"/>
</dbReference>
<dbReference type="NCBIfam" id="NF000642">
    <property type="entry name" value="PRK00024.1"/>
    <property type="match status" value="1"/>
</dbReference>
<dbReference type="PROSITE" id="PS01302">
    <property type="entry name" value="UPF0758"/>
    <property type="match status" value="1"/>
</dbReference>
<dbReference type="PANTHER" id="PTHR30471">
    <property type="entry name" value="DNA REPAIR PROTEIN RADC"/>
    <property type="match status" value="1"/>
</dbReference>
<evidence type="ECO:0000256" key="7">
    <source>
        <dbReference type="RuleBase" id="RU003797"/>
    </source>
</evidence>
<dbReference type="PROSITE" id="PS50249">
    <property type="entry name" value="MPN"/>
    <property type="match status" value="1"/>
</dbReference>
<keyword evidence="3" id="KW-0479">Metal-binding</keyword>
<dbReference type="GO" id="GO:0006508">
    <property type="term" value="P:proteolysis"/>
    <property type="evidence" value="ECO:0007669"/>
    <property type="project" value="UniProtKB-KW"/>
</dbReference>
<dbReference type="PANTHER" id="PTHR30471:SF3">
    <property type="entry name" value="UPF0758 PROTEIN YEES-RELATED"/>
    <property type="match status" value="1"/>
</dbReference>
<dbReference type="OrthoDB" id="9804482at2"/>
<evidence type="ECO:0000256" key="2">
    <source>
        <dbReference type="ARBA" id="ARBA00022670"/>
    </source>
</evidence>
<feature type="domain" description="MPN" evidence="8">
    <location>
        <begin position="105"/>
        <end position="227"/>
    </location>
</feature>
<dbReference type="AlphaFoldDB" id="A0A1G9VEK9"/>
<gene>
    <name evidence="9" type="ORF">SAMN05216544_0930</name>
</gene>
<sequence length="227" mass="24997">MFNNGGIDIELMPYEKALRYGIETLTDVEILAVILRTGVGKIKVLDLAKLLYETAGNKGLVGLASLEIDDLVKIKGIGRVKAIQIKSIIELSKRLAKLKANEKLDFSRSETVAKFYMQDLRHLQQEHLILVLLDSKCCLIKDMVLTVGTVNSSLIDTRDIFIKALKSGAVQIMLIHNHPSGDPTPSKADINVTKEIYEAGKILGVNLTDHIVIGDNTYVSLKAIGIF</sequence>
<name>A0A1G9VEK9_9FIRM</name>
<evidence type="ECO:0000256" key="1">
    <source>
        <dbReference type="ARBA" id="ARBA00010243"/>
    </source>
</evidence>
<reference evidence="10" key="1">
    <citation type="submission" date="2016-10" db="EMBL/GenBank/DDBJ databases">
        <authorList>
            <person name="Varghese N."/>
            <person name="Submissions S."/>
        </authorList>
    </citation>
    <scope>NUCLEOTIDE SEQUENCE [LARGE SCALE GENOMIC DNA]</scope>
    <source>
        <strain evidence="10">M83</strain>
    </source>
</reference>
<evidence type="ECO:0000256" key="3">
    <source>
        <dbReference type="ARBA" id="ARBA00022723"/>
    </source>
</evidence>
<evidence type="ECO:0000259" key="8">
    <source>
        <dbReference type="PROSITE" id="PS50249"/>
    </source>
</evidence>
<dbReference type="Pfam" id="PF04002">
    <property type="entry name" value="RadC"/>
    <property type="match status" value="1"/>
</dbReference>
<keyword evidence="10" id="KW-1185">Reference proteome</keyword>
<evidence type="ECO:0000256" key="5">
    <source>
        <dbReference type="ARBA" id="ARBA00022833"/>
    </source>
</evidence>
<proteinExistence type="inferred from homology"/>
<organism evidence="9 10">
    <name type="scientific">Lachnospira pectinoschiza</name>
    <dbReference type="NCBI Taxonomy" id="28052"/>
    <lineage>
        <taxon>Bacteria</taxon>
        <taxon>Bacillati</taxon>
        <taxon>Bacillota</taxon>
        <taxon>Clostridia</taxon>
        <taxon>Lachnospirales</taxon>
        <taxon>Lachnospiraceae</taxon>
        <taxon>Lachnospira</taxon>
    </lineage>
</organism>
<keyword evidence="4" id="KW-0378">Hydrolase</keyword>
<dbReference type="NCBIfam" id="TIGR00608">
    <property type="entry name" value="radc"/>
    <property type="match status" value="1"/>
</dbReference>
<dbReference type="Pfam" id="PF20582">
    <property type="entry name" value="UPF0758_N"/>
    <property type="match status" value="1"/>
</dbReference>
<dbReference type="InterPro" id="IPR001405">
    <property type="entry name" value="UPF0758"/>
</dbReference>
<evidence type="ECO:0000313" key="9">
    <source>
        <dbReference type="EMBL" id="SDM70569.1"/>
    </source>
</evidence>
<keyword evidence="6" id="KW-0482">Metalloprotease</keyword>
<dbReference type="CDD" id="cd08071">
    <property type="entry name" value="MPN_DUF2466"/>
    <property type="match status" value="1"/>
</dbReference>
<keyword evidence="2" id="KW-0645">Protease</keyword>
<dbReference type="EMBL" id="FNHZ01000002">
    <property type="protein sequence ID" value="SDM70569.1"/>
    <property type="molecule type" value="Genomic_DNA"/>
</dbReference>
<dbReference type="Proteomes" id="UP000187651">
    <property type="component" value="Unassembled WGS sequence"/>
</dbReference>
<dbReference type="InterPro" id="IPR025657">
    <property type="entry name" value="RadC_JAB"/>
</dbReference>
<comment type="similarity">
    <text evidence="1 7">Belongs to the UPF0758 family.</text>
</comment>
<dbReference type="RefSeq" id="WP_074521357.1">
    <property type="nucleotide sequence ID" value="NZ_FNHZ01000002.1"/>
</dbReference>
<dbReference type="InterPro" id="IPR046778">
    <property type="entry name" value="UPF0758_N"/>
</dbReference>
<dbReference type="GO" id="GO:0046872">
    <property type="term" value="F:metal ion binding"/>
    <property type="evidence" value="ECO:0007669"/>
    <property type="project" value="UniProtKB-KW"/>
</dbReference>
<protein>
    <submittedName>
        <fullName evidence="9">DNA replication and repair protein RadC</fullName>
    </submittedName>
</protein>
<evidence type="ECO:0000313" key="10">
    <source>
        <dbReference type="Proteomes" id="UP000187651"/>
    </source>
</evidence>
<accession>A0A1G9VEK9</accession>
<dbReference type="GO" id="GO:0008237">
    <property type="term" value="F:metallopeptidase activity"/>
    <property type="evidence" value="ECO:0007669"/>
    <property type="project" value="UniProtKB-KW"/>
</dbReference>
<keyword evidence="5" id="KW-0862">Zinc</keyword>
<dbReference type="InterPro" id="IPR037518">
    <property type="entry name" value="MPN"/>
</dbReference>
<evidence type="ECO:0000256" key="4">
    <source>
        <dbReference type="ARBA" id="ARBA00022801"/>
    </source>
</evidence>